<evidence type="ECO:0000259" key="4">
    <source>
        <dbReference type="SMART" id="SM00822"/>
    </source>
</evidence>
<dbReference type="STRING" id="685588.A0A067TKB4"/>
<dbReference type="PRINTS" id="PR00081">
    <property type="entry name" value="GDHRDH"/>
</dbReference>
<evidence type="ECO:0000256" key="2">
    <source>
        <dbReference type="ARBA" id="ARBA00022857"/>
    </source>
</evidence>
<evidence type="ECO:0000256" key="3">
    <source>
        <dbReference type="ARBA" id="ARBA00023002"/>
    </source>
</evidence>
<dbReference type="PROSITE" id="PS00061">
    <property type="entry name" value="ADH_SHORT"/>
    <property type="match status" value="1"/>
</dbReference>
<reference evidence="6" key="1">
    <citation type="journal article" date="2014" name="Proc. Natl. Acad. Sci. U.S.A.">
        <title>Extensive sampling of basidiomycete genomes demonstrates inadequacy of the white-rot/brown-rot paradigm for wood decay fungi.</title>
        <authorList>
            <person name="Riley R."/>
            <person name="Salamov A.A."/>
            <person name="Brown D.W."/>
            <person name="Nagy L.G."/>
            <person name="Floudas D."/>
            <person name="Held B.W."/>
            <person name="Levasseur A."/>
            <person name="Lombard V."/>
            <person name="Morin E."/>
            <person name="Otillar R."/>
            <person name="Lindquist E.A."/>
            <person name="Sun H."/>
            <person name="LaButti K.M."/>
            <person name="Schmutz J."/>
            <person name="Jabbour D."/>
            <person name="Luo H."/>
            <person name="Baker S.E."/>
            <person name="Pisabarro A.G."/>
            <person name="Walton J.D."/>
            <person name="Blanchette R.A."/>
            <person name="Henrissat B."/>
            <person name="Martin F."/>
            <person name="Cullen D."/>
            <person name="Hibbett D.S."/>
            <person name="Grigoriev I.V."/>
        </authorList>
    </citation>
    <scope>NUCLEOTIDE SEQUENCE [LARGE SCALE GENOMIC DNA]</scope>
    <source>
        <strain evidence="6">CBS 339.88</strain>
    </source>
</reference>
<comment type="similarity">
    <text evidence="1">Belongs to the short-chain dehydrogenases/reductases (SDR) family.</text>
</comment>
<dbReference type="InterPro" id="IPR002347">
    <property type="entry name" value="SDR_fam"/>
</dbReference>
<keyword evidence="3" id="KW-0560">Oxidoreductase</keyword>
<dbReference type="InterPro" id="IPR057326">
    <property type="entry name" value="KR_dom"/>
</dbReference>
<gene>
    <name evidence="5" type="ORF">GALMADRAFT_55286</name>
</gene>
<organism evidence="5 6">
    <name type="scientific">Galerina marginata (strain CBS 339.88)</name>
    <dbReference type="NCBI Taxonomy" id="685588"/>
    <lineage>
        <taxon>Eukaryota</taxon>
        <taxon>Fungi</taxon>
        <taxon>Dikarya</taxon>
        <taxon>Basidiomycota</taxon>
        <taxon>Agaricomycotina</taxon>
        <taxon>Agaricomycetes</taxon>
        <taxon>Agaricomycetidae</taxon>
        <taxon>Agaricales</taxon>
        <taxon>Agaricineae</taxon>
        <taxon>Strophariaceae</taxon>
        <taxon>Galerina</taxon>
    </lineage>
</organism>
<dbReference type="InterPro" id="IPR020904">
    <property type="entry name" value="Sc_DH/Rdtase_CS"/>
</dbReference>
<dbReference type="PANTHER" id="PTHR43008">
    <property type="entry name" value="BENZIL REDUCTASE"/>
    <property type="match status" value="1"/>
</dbReference>
<evidence type="ECO:0000313" key="5">
    <source>
        <dbReference type="EMBL" id="KDR83670.1"/>
    </source>
</evidence>
<dbReference type="Pfam" id="PF00106">
    <property type="entry name" value="adh_short"/>
    <property type="match status" value="1"/>
</dbReference>
<feature type="domain" description="Ketoreductase" evidence="4">
    <location>
        <begin position="3"/>
        <end position="183"/>
    </location>
</feature>
<dbReference type="SUPFAM" id="SSF51735">
    <property type="entry name" value="NAD(P)-binding Rossmann-fold domains"/>
    <property type="match status" value="1"/>
</dbReference>
<dbReference type="AlphaFoldDB" id="A0A067TKB4"/>
<dbReference type="EMBL" id="KL142368">
    <property type="protein sequence ID" value="KDR83670.1"/>
    <property type="molecule type" value="Genomic_DNA"/>
</dbReference>
<keyword evidence="2" id="KW-0521">NADP</keyword>
<keyword evidence="6" id="KW-1185">Reference proteome</keyword>
<dbReference type="InterPro" id="IPR036291">
    <property type="entry name" value="NAD(P)-bd_dom_sf"/>
</dbReference>
<dbReference type="PANTHER" id="PTHR43008:SF8">
    <property type="entry name" value="BENZIL REDUCTASE ((S)-BENZOIN FORMING) IRC24"/>
    <property type="match status" value="1"/>
</dbReference>
<sequence>MKPTVVVTGASKGIGLAATRHLLQKFNANVVAIARTNTPELALLHSGSLLVVECDVTDEKALSNAISLGASRFDGIGGLILSAGTLDPLCRIGDITPLDSWKKHFDVNFFSLVTAVKAALPYLRKGASGGRIVFVSSGAAVKGTPGWGPYNASKAAMNSLCRTLAEEEPDVTSIALRPGMVDTNMQSTLRAFGGAHMSEKDHKAFLQVHAEGKLVKPEDCGHVIASLSLQAPKTLSGQFVNWDSEECIPFRKE</sequence>
<dbReference type="HOGENOM" id="CLU_010194_2_11_1"/>
<accession>A0A067TKB4</accession>
<protein>
    <recommendedName>
        <fullName evidence="4">Ketoreductase domain-containing protein</fullName>
    </recommendedName>
</protein>
<dbReference type="Proteomes" id="UP000027222">
    <property type="component" value="Unassembled WGS sequence"/>
</dbReference>
<evidence type="ECO:0000313" key="6">
    <source>
        <dbReference type="Proteomes" id="UP000027222"/>
    </source>
</evidence>
<dbReference type="Gene3D" id="3.40.50.720">
    <property type="entry name" value="NAD(P)-binding Rossmann-like Domain"/>
    <property type="match status" value="1"/>
</dbReference>
<evidence type="ECO:0000256" key="1">
    <source>
        <dbReference type="ARBA" id="ARBA00006484"/>
    </source>
</evidence>
<dbReference type="GO" id="GO:0016616">
    <property type="term" value="F:oxidoreductase activity, acting on the CH-OH group of donors, NAD or NADP as acceptor"/>
    <property type="evidence" value="ECO:0007669"/>
    <property type="project" value="UniProtKB-ARBA"/>
</dbReference>
<dbReference type="SMART" id="SM00822">
    <property type="entry name" value="PKS_KR"/>
    <property type="match status" value="1"/>
</dbReference>
<proteinExistence type="inferred from homology"/>
<dbReference type="GO" id="GO:0050664">
    <property type="term" value="F:oxidoreductase activity, acting on NAD(P)H, oxygen as acceptor"/>
    <property type="evidence" value="ECO:0007669"/>
    <property type="project" value="TreeGrafter"/>
</dbReference>
<dbReference type="OrthoDB" id="9876299at2759"/>
<name>A0A067TKB4_GALM3</name>